<feature type="binding site" description="in other chain" evidence="8">
    <location>
        <begin position="137"/>
        <end position="139"/>
    </location>
    <ligand>
        <name>FMN</name>
        <dbReference type="ChEBI" id="CHEBI:58210"/>
        <note>ligand shared between dimeric partners</note>
    </ligand>
</feature>
<dbReference type="AlphaFoldDB" id="A0A8D5ZK28"/>
<dbReference type="PANTHER" id="PTHR43821">
    <property type="entry name" value="NAD(P)H NITROREDUCTASE YDJA-RELATED"/>
    <property type="match status" value="1"/>
</dbReference>
<dbReference type="Proteomes" id="UP000677436">
    <property type="component" value="Chromosome"/>
</dbReference>
<protein>
    <recommendedName>
        <fullName evidence="7">Putative NAD(P)H nitroreductase</fullName>
        <ecNumber evidence="7">1.-.-.-</ecNumber>
    </recommendedName>
</protein>
<keyword evidence="5 7" id="KW-0560">Oxidoreductase</keyword>
<dbReference type="PANTHER" id="PTHR43821:SF1">
    <property type="entry name" value="NAD(P)H NITROREDUCTASE YDJA-RELATED"/>
    <property type="match status" value="1"/>
</dbReference>
<feature type="binding site" evidence="8">
    <location>
        <position position="39"/>
    </location>
    <ligand>
        <name>FMN</name>
        <dbReference type="ChEBI" id="CHEBI:58210"/>
        <note>ligand shared between dimeric partners</note>
    </ligand>
</feature>
<evidence type="ECO:0000256" key="8">
    <source>
        <dbReference type="PIRSR" id="PIRSR000232-1"/>
    </source>
</evidence>
<dbReference type="SUPFAM" id="SSF55469">
    <property type="entry name" value="FMN-dependent nitroreductase-like"/>
    <property type="match status" value="1"/>
</dbReference>
<comment type="cofactor">
    <cofactor evidence="8">
        <name>FMN</name>
        <dbReference type="ChEBI" id="CHEBI:58210"/>
    </cofactor>
    <text evidence="8">Binds 1 FMN per subunit.</text>
</comment>
<dbReference type="RefSeq" id="WP_212774372.1">
    <property type="nucleotide sequence ID" value="NZ_AP024601.1"/>
</dbReference>
<accession>A0A8D5ZK28</accession>
<evidence type="ECO:0000256" key="2">
    <source>
        <dbReference type="ARBA" id="ARBA00022630"/>
    </source>
</evidence>
<dbReference type="GO" id="GO:0016491">
    <property type="term" value="F:oxidoreductase activity"/>
    <property type="evidence" value="ECO:0007669"/>
    <property type="project" value="UniProtKB-UniRule"/>
</dbReference>
<dbReference type="KEGG" id="pabs:JIR001_08720"/>
<keyword evidence="4 7" id="KW-0521">NADP</keyword>
<dbReference type="InterPro" id="IPR026021">
    <property type="entry name" value="YdjA-like"/>
</dbReference>
<dbReference type="EMBL" id="AP024601">
    <property type="protein sequence ID" value="BCU81089.1"/>
    <property type="molecule type" value="Genomic_DNA"/>
</dbReference>
<gene>
    <name evidence="10" type="ORF">JIR001_08720</name>
</gene>
<keyword evidence="3 7" id="KW-0288">FMN</keyword>
<dbReference type="InterPro" id="IPR000415">
    <property type="entry name" value="Nitroreductase-like"/>
</dbReference>
<evidence type="ECO:0000256" key="5">
    <source>
        <dbReference type="ARBA" id="ARBA00023002"/>
    </source>
</evidence>
<keyword evidence="6 7" id="KW-0520">NAD</keyword>
<evidence type="ECO:0000256" key="6">
    <source>
        <dbReference type="ARBA" id="ARBA00023027"/>
    </source>
</evidence>
<keyword evidence="11" id="KW-1185">Reference proteome</keyword>
<comment type="similarity">
    <text evidence="1 7">Belongs to the nitroreductase family.</text>
</comment>
<evidence type="ECO:0000313" key="10">
    <source>
        <dbReference type="EMBL" id="BCU81089.1"/>
    </source>
</evidence>
<dbReference type="PIRSF" id="PIRSF000232">
    <property type="entry name" value="YdjA"/>
    <property type="match status" value="1"/>
</dbReference>
<reference evidence="10" key="2">
    <citation type="journal article" date="2021" name="Microbiol. Resour. Announc.">
        <title>Complete Genome Sequence of Polycladomyces abyssicola JIR-001T, Isolated from Hemipelagic Sediment in Deep Seawater.</title>
        <authorList>
            <person name="Tsubouchi T."/>
            <person name="Kaneko Y."/>
        </authorList>
    </citation>
    <scope>NUCLEOTIDE SEQUENCE</scope>
    <source>
        <strain evidence="10">JIR-001</strain>
    </source>
</reference>
<proteinExistence type="inferred from homology"/>
<dbReference type="InterPro" id="IPR052530">
    <property type="entry name" value="NAD(P)H_nitroreductase"/>
</dbReference>
<name>A0A8D5ZK28_9BACL</name>
<feature type="domain" description="Nitroreductase" evidence="9">
    <location>
        <begin position="7"/>
        <end position="168"/>
    </location>
</feature>
<sequence length="196" mass="22167">MDIWTAIRTRRSIGVMKPDPVPQKMIEQLLEAAVWAPCHHMTEPWRFFVLTGEGRRPLARTLVEIAREKMADPKTDENRAKLAKEEQKPFRAPVVIAVAVSPSDDPKVEMVEELAAVHAAVQNMLLAARAMGLGAIWRTGMPCYHPKMKKLFGLGEKEQLVGFVYVGYPAIDAPVKKRTPASEKTRWIDKDEPYHK</sequence>
<evidence type="ECO:0000259" key="9">
    <source>
        <dbReference type="Pfam" id="PF00881"/>
    </source>
</evidence>
<dbReference type="InterPro" id="IPR029479">
    <property type="entry name" value="Nitroreductase"/>
</dbReference>
<dbReference type="Pfam" id="PF00881">
    <property type="entry name" value="Nitroreductase"/>
    <property type="match status" value="1"/>
</dbReference>
<dbReference type="Gene3D" id="3.40.109.10">
    <property type="entry name" value="NADH Oxidase"/>
    <property type="match status" value="1"/>
</dbReference>
<evidence type="ECO:0000256" key="3">
    <source>
        <dbReference type="ARBA" id="ARBA00022643"/>
    </source>
</evidence>
<organism evidence="10 11">
    <name type="scientific">Polycladomyces abyssicola</name>
    <dbReference type="NCBI Taxonomy" id="1125966"/>
    <lineage>
        <taxon>Bacteria</taxon>
        <taxon>Bacillati</taxon>
        <taxon>Bacillota</taxon>
        <taxon>Bacilli</taxon>
        <taxon>Bacillales</taxon>
        <taxon>Thermoactinomycetaceae</taxon>
        <taxon>Polycladomyces</taxon>
    </lineage>
</organism>
<feature type="binding site" description="in other chain" evidence="8">
    <location>
        <begin position="10"/>
        <end position="12"/>
    </location>
    <ligand>
        <name>FMN</name>
        <dbReference type="ChEBI" id="CHEBI:58210"/>
        <note>ligand shared between dimeric partners</note>
    </ligand>
</feature>
<evidence type="ECO:0000256" key="7">
    <source>
        <dbReference type="PIRNR" id="PIRNR000232"/>
    </source>
</evidence>
<evidence type="ECO:0000313" key="11">
    <source>
        <dbReference type="Proteomes" id="UP000677436"/>
    </source>
</evidence>
<evidence type="ECO:0000256" key="1">
    <source>
        <dbReference type="ARBA" id="ARBA00007118"/>
    </source>
</evidence>
<evidence type="ECO:0000256" key="4">
    <source>
        <dbReference type="ARBA" id="ARBA00022857"/>
    </source>
</evidence>
<dbReference type="EC" id="1.-.-.-" evidence="7"/>
<dbReference type="CDD" id="cd02135">
    <property type="entry name" value="YdjA-like"/>
    <property type="match status" value="1"/>
</dbReference>
<reference evidence="10" key="1">
    <citation type="journal article" date="2013" name="Int. J. Syst. Evol. Microbiol.">
        <title>Polycladomyces abyssicola gen. nov., sp. nov., a thermophilic filamentous bacterium isolated from hemipelagic sediment.</title>
        <authorList>
            <person name="Tsubouchi T."/>
            <person name="Shimane Y."/>
            <person name="Mori K."/>
            <person name="Usui K."/>
            <person name="Hiraki T."/>
            <person name="Tame A."/>
            <person name="Uematsu K."/>
            <person name="Maruyama T."/>
            <person name="Hatada Y."/>
        </authorList>
    </citation>
    <scope>NUCLEOTIDE SEQUENCE</scope>
    <source>
        <strain evidence="10">JIR-001</strain>
    </source>
</reference>
<keyword evidence="2 7" id="KW-0285">Flavoprotein</keyword>